<accession>A0A937KDB5</accession>
<reference evidence="1" key="1">
    <citation type="submission" date="2021-01" db="EMBL/GenBank/DDBJ databases">
        <title>Fulvivirga kasyanovii gen. nov., sp nov., a novel member of the phylum Bacteroidetes isolated from seawater in a mussel farm.</title>
        <authorList>
            <person name="Zhao L.-H."/>
            <person name="Wang Z.-J."/>
        </authorList>
    </citation>
    <scope>NUCLEOTIDE SEQUENCE</scope>
    <source>
        <strain evidence="1">29W222</strain>
    </source>
</reference>
<keyword evidence="2" id="KW-1185">Reference proteome</keyword>
<evidence type="ECO:0000313" key="2">
    <source>
        <dbReference type="Proteomes" id="UP000614216"/>
    </source>
</evidence>
<dbReference type="NCBIfam" id="NF038180">
    <property type="entry name" value="leader_pinensin"/>
    <property type="match status" value="1"/>
</dbReference>
<name>A0A937KDB5_9BACT</name>
<dbReference type="AlphaFoldDB" id="A0A937KDB5"/>
<dbReference type="Proteomes" id="UP000614216">
    <property type="component" value="Unassembled WGS sequence"/>
</dbReference>
<comment type="caution">
    <text evidence="1">The sequence shown here is derived from an EMBL/GenBank/DDBJ whole genome shotgun (WGS) entry which is preliminary data.</text>
</comment>
<dbReference type="InterPro" id="IPR059231">
    <property type="entry name" value="Leader_pinensin"/>
</dbReference>
<gene>
    <name evidence="1" type="ORF">JMN32_18410</name>
</gene>
<proteinExistence type="predicted"/>
<evidence type="ECO:0000313" key="1">
    <source>
        <dbReference type="EMBL" id="MBL6448294.1"/>
    </source>
</evidence>
<dbReference type="EMBL" id="JAEUGD010000061">
    <property type="protein sequence ID" value="MBL6448294.1"/>
    <property type="molecule type" value="Genomic_DNA"/>
</dbReference>
<sequence>MKKKKLKIGELKVKSFVTQELSDNAQTIKGGYLTYGCTAGWAGCPDDGGGGGGGGTYDSCNPNNWYTHRPCDTNEPLHCSPCQ</sequence>
<organism evidence="1 2">
    <name type="scientific">Fulvivirga marina</name>
    <dbReference type="NCBI Taxonomy" id="2494733"/>
    <lineage>
        <taxon>Bacteria</taxon>
        <taxon>Pseudomonadati</taxon>
        <taxon>Bacteroidota</taxon>
        <taxon>Cytophagia</taxon>
        <taxon>Cytophagales</taxon>
        <taxon>Fulvivirgaceae</taxon>
        <taxon>Fulvivirga</taxon>
    </lineage>
</organism>
<protein>
    <submittedName>
        <fullName evidence="1">Pinensin family lanthipeptide</fullName>
    </submittedName>
</protein>